<reference evidence="4" key="1">
    <citation type="submission" date="2025-08" db="UniProtKB">
        <authorList>
            <consortium name="Ensembl"/>
        </authorList>
    </citation>
    <scope>IDENTIFICATION</scope>
</reference>
<evidence type="ECO:0000313" key="5">
    <source>
        <dbReference type="Proteomes" id="UP000472273"/>
    </source>
</evidence>
<keyword evidence="5" id="KW-1185">Reference proteome</keyword>
<accession>A0A670ZHX1</accession>
<name>A0A670ZHX1_PSETE</name>
<feature type="region of interest" description="Disordered" evidence="2">
    <location>
        <begin position="112"/>
        <end position="134"/>
    </location>
</feature>
<dbReference type="SMART" id="SM00431">
    <property type="entry name" value="SCAN"/>
    <property type="match status" value="1"/>
</dbReference>
<dbReference type="Proteomes" id="UP000472273">
    <property type="component" value="Unplaced"/>
</dbReference>
<feature type="region of interest" description="Disordered" evidence="2">
    <location>
        <begin position="1"/>
        <end position="21"/>
    </location>
</feature>
<feature type="domain" description="SCAN box" evidence="3">
    <location>
        <begin position="46"/>
        <end position="110"/>
    </location>
</feature>
<dbReference type="PROSITE" id="PS50804">
    <property type="entry name" value="SCAN_BOX"/>
    <property type="match status" value="1"/>
</dbReference>
<proteinExistence type="predicted"/>
<dbReference type="Pfam" id="PF02023">
    <property type="entry name" value="SCAN"/>
    <property type="match status" value="1"/>
</dbReference>
<dbReference type="AlphaFoldDB" id="A0A670ZHX1"/>
<dbReference type="PANTHER" id="PTHR45935">
    <property type="entry name" value="PROTEIN ZBED8-RELATED"/>
    <property type="match status" value="1"/>
</dbReference>
<dbReference type="SUPFAM" id="SSF47353">
    <property type="entry name" value="Retrovirus capsid dimerization domain-like"/>
    <property type="match status" value="1"/>
</dbReference>
<organism evidence="4 5">
    <name type="scientific">Pseudonaja textilis</name>
    <name type="common">Eastern brown snake</name>
    <dbReference type="NCBI Taxonomy" id="8673"/>
    <lineage>
        <taxon>Eukaryota</taxon>
        <taxon>Metazoa</taxon>
        <taxon>Chordata</taxon>
        <taxon>Craniata</taxon>
        <taxon>Vertebrata</taxon>
        <taxon>Euteleostomi</taxon>
        <taxon>Lepidosauria</taxon>
        <taxon>Squamata</taxon>
        <taxon>Bifurcata</taxon>
        <taxon>Unidentata</taxon>
        <taxon>Episquamata</taxon>
        <taxon>Toxicofera</taxon>
        <taxon>Serpentes</taxon>
        <taxon>Colubroidea</taxon>
        <taxon>Elapidae</taxon>
        <taxon>Hydrophiinae</taxon>
        <taxon>Pseudonaja</taxon>
    </lineage>
</organism>
<dbReference type="InterPro" id="IPR050916">
    <property type="entry name" value="SCAN-C2H2_zinc_finger"/>
</dbReference>
<feature type="compositionally biased region" description="Basic and acidic residues" evidence="2">
    <location>
        <begin position="112"/>
        <end position="128"/>
    </location>
</feature>
<evidence type="ECO:0000256" key="2">
    <source>
        <dbReference type="SAM" id="MobiDB-lite"/>
    </source>
</evidence>
<sequence>GEPQTKLSPKPRRPTLAPRRLTGKWPSCVGKSAARSGSVNVFSTFAIRKPSQFCHHLLKPESHTKEQILELVILEQFLAILPQGIRSWVQEGRVENCAQAVGLAEEFLRKEDQNHEDEVRASGCEERKKRSSRV</sequence>
<dbReference type="Ensembl" id="ENSPTXT00000023085.1">
    <property type="protein sequence ID" value="ENSPTXP00000022402.1"/>
    <property type="gene ID" value="ENSPTXG00000015498.1"/>
</dbReference>
<evidence type="ECO:0000259" key="3">
    <source>
        <dbReference type="PROSITE" id="PS50804"/>
    </source>
</evidence>
<dbReference type="InterPro" id="IPR003309">
    <property type="entry name" value="SCAN_dom"/>
</dbReference>
<evidence type="ECO:0000313" key="4">
    <source>
        <dbReference type="Ensembl" id="ENSPTXP00000022402.1"/>
    </source>
</evidence>
<reference evidence="4" key="2">
    <citation type="submission" date="2025-09" db="UniProtKB">
        <authorList>
            <consortium name="Ensembl"/>
        </authorList>
    </citation>
    <scope>IDENTIFICATION</scope>
</reference>
<keyword evidence="1" id="KW-0539">Nucleus</keyword>
<dbReference type="Gene3D" id="1.10.4020.10">
    <property type="entry name" value="DNA breaking-rejoining enzymes"/>
    <property type="match status" value="1"/>
</dbReference>
<evidence type="ECO:0000256" key="1">
    <source>
        <dbReference type="ARBA" id="ARBA00023242"/>
    </source>
</evidence>
<dbReference type="InterPro" id="IPR038269">
    <property type="entry name" value="SCAN_sf"/>
</dbReference>
<dbReference type="PANTHER" id="PTHR45935:SF15">
    <property type="entry name" value="SCAN BOX DOMAIN-CONTAINING PROTEIN"/>
    <property type="match status" value="1"/>
</dbReference>
<dbReference type="GeneTree" id="ENSGT00940000154715"/>
<protein>
    <recommendedName>
        <fullName evidence="3">SCAN box domain-containing protein</fullName>
    </recommendedName>
</protein>